<keyword evidence="1" id="KW-0677">Repeat</keyword>
<dbReference type="AlphaFoldDB" id="A0A3P7FKZ6"/>
<keyword evidence="3" id="KW-1133">Transmembrane helix</keyword>
<feature type="compositionally biased region" description="Low complexity" evidence="2">
    <location>
        <begin position="126"/>
        <end position="139"/>
    </location>
</feature>
<feature type="region of interest" description="Disordered" evidence="2">
    <location>
        <begin position="106"/>
        <end position="139"/>
    </location>
</feature>
<dbReference type="GO" id="GO:0042302">
    <property type="term" value="F:structural constituent of cuticle"/>
    <property type="evidence" value="ECO:0007669"/>
    <property type="project" value="InterPro"/>
</dbReference>
<evidence type="ECO:0000313" key="6">
    <source>
        <dbReference type="Proteomes" id="UP000270924"/>
    </source>
</evidence>
<dbReference type="OrthoDB" id="5872135at2759"/>
<dbReference type="Pfam" id="PF01484">
    <property type="entry name" value="Col_cuticle_N"/>
    <property type="match status" value="1"/>
</dbReference>
<gene>
    <name evidence="5" type="ORF">WBA_LOCUS4824</name>
</gene>
<reference evidence="5 6" key="1">
    <citation type="submission" date="2018-11" db="EMBL/GenBank/DDBJ databases">
        <authorList>
            <consortium name="Pathogen Informatics"/>
        </authorList>
    </citation>
    <scope>NUCLEOTIDE SEQUENCE [LARGE SCALE GENOMIC DNA]</scope>
</reference>
<evidence type="ECO:0000256" key="3">
    <source>
        <dbReference type="SAM" id="Phobius"/>
    </source>
</evidence>
<feature type="transmembrane region" description="Helical" evidence="3">
    <location>
        <begin position="13"/>
        <end position="37"/>
    </location>
</feature>
<keyword evidence="3" id="KW-0812">Transmembrane</keyword>
<dbReference type="EMBL" id="UYWW01002138">
    <property type="protein sequence ID" value="VDM11438.1"/>
    <property type="molecule type" value="Genomic_DNA"/>
</dbReference>
<dbReference type="PANTHER" id="PTHR24637">
    <property type="entry name" value="COLLAGEN"/>
    <property type="match status" value="1"/>
</dbReference>
<dbReference type="OMA" id="RIKAYTF"/>
<evidence type="ECO:0000256" key="2">
    <source>
        <dbReference type="SAM" id="MobiDB-lite"/>
    </source>
</evidence>
<evidence type="ECO:0000259" key="4">
    <source>
        <dbReference type="SMART" id="SM01088"/>
    </source>
</evidence>
<dbReference type="InParanoid" id="A0A3P7FKZ6"/>
<evidence type="ECO:0000313" key="5">
    <source>
        <dbReference type="EMBL" id="VDM11438.1"/>
    </source>
</evidence>
<proteinExistence type="predicted"/>
<dbReference type="SMART" id="SM01088">
    <property type="entry name" value="Col_cuticle_N"/>
    <property type="match status" value="1"/>
</dbReference>
<keyword evidence="6" id="KW-1185">Reference proteome</keyword>
<feature type="domain" description="Nematode cuticle collagen N-terminal" evidence="4">
    <location>
        <begin position="13"/>
        <end position="65"/>
    </location>
</feature>
<name>A0A3P7FKZ6_WUCBA</name>
<dbReference type="PANTHER" id="PTHR24637:SF262">
    <property type="entry name" value="CUTICLE COLLAGEN 34-RELATED"/>
    <property type="match status" value="1"/>
</dbReference>
<dbReference type="Proteomes" id="UP000270924">
    <property type="component" value="Unassembled WGS sequence"/>
</dbReference>
<keyword evidence="3" id="KW-0472">Membrane</keyword>
<organism evidence="5 6">
    <name type="scientific">Wuchereria bancrofti</name>
    <dbReference type="NCBI Taxonomy" id="6293"/>
    <lineage>
        <taxon>Eukaryota</taxon>
        <taxon>Metazoa</taxon>
        <taxon>Ecdysozoa</taxon>
        <taxon>Nematoda</taxon>
        <taxon>Chromadorea</taxon>
        <taxon>Rhabditida</taxon>
        <taxon>Spirurina</taxon>
        <taxon>Spiruromorpha</taxon>
        <taxon>Filarioidea</taxon>
        <taxon>Onchocercidae</taxon>
        <taxon>Wuchereria</taxon>
    </lineage>
</organism>
<feature type="non-terminal residue" evidence="5">
    <location>
        <position position="139"/>
    </location>
</feature>
<accession>A0A3P7FKZ6</accession>
<evidence type="ECO:0000256" key="1">
    <source>
        <dbReference type="ARBA" id="ARBA00022737"/>
    </source>
</evidence>
<protein>
    <recommendedName>
        <fullName evidence="4">Nematode cuticle collagen N-terminal domain-containing protein</fullName>
    </recommendedName>
</protein>
<dbReference type="InterPro" id="IPR002486">
    <property type="entry name" value="Col_cuticle_N"/>
</dbReference>
<sequence>MMELENRIKAYKFIGYFAFFFSFLAILSLCITLPMVYNYVYHVRQKMNSDIVFCKSSIKDTWMEVRQLRSNPIEALNRTTRQAGYGETPQQALSVEISGASCDQCCQPGPPGPEGPQGKPGKHGRPGAAGRPGNPGRPP</sequence>